<name>A0A6P8AP79_PYRGI</name>
<protein>
    <submittedName>
        <fullName evidence="2">Uncharacterized protein</fullName>
    </submittedName>
</protein>
<dbReference type="GeneID" id="41966266"/>
<sequence length="59" mass="6529">MDKASEHIDWSPDAFRQVCLNGTVEGNKLMHNNPLIKADERGPAALKRLHASVFILGTD</sequence>
<proteinExistence type="predicted"/>
<reference evidence="2" key="3">
    <citation type="submission" date="2025-08" db="UniProtKB">
        <authorList>
            <consortium name="RefSeq"/>
        </authorList>
    </citation>
    <scope>IDENTIFICATION</scope>
    <source>
        <strain evidence="2">NI907</strain>
    </source>
</reference>
<dbReference type="RefSeq" id="XP_030976707.1">
    <property type="nucleotide sequence ID" value="XM_031131361.1"/>
</dbReference>
<organism evidence="1 2">
    <name type="scientific">Pyricularia grisea</name>
    <name type="common">Crabgrass-specific blast fungus</name>
    <name type="synonym">Magnaporthe grisea</name>
    <dbReference type="NCBI Taxonomy" id="148305"/>
    <lineage>
        <taxon>Eukaryota</taxon>
        <taxon>Fungi</taxon>
        <taxon>Dikarya</taxon>
        <taxon>Ascomycota</taxon>
        <taxon>Pezizomycotina</taxon>
        <taxon>Sordariomycetes</taxon>
        <taxon>Sordariomycetidae</taxon>
        <taxon>Magnaporthales</taxon>
        <taxon>Pyriculariaceae</taxon>
        <taxon>Pyricularia</taxon>
    </lineage>
</organism>
<dbReference type="AlphaFoldDB" id="A0A6P8AP79"/>
<keyword evidence="1" id="KW-1185">Reference proteome</keyword>
<dbReference type="KEGG" id="pgri:PgNI_11394"/>
<accession>A0A6P8AP79</accession>
<reference evidence="2" key="2">
    <citation type="submission" date="2019-10" db="EMBL/GenBank/DDBJ databases">
        <authorList>
            <consortium name="NCBI Genome Project"/>
        </authorList>
    </citation>
    <scope>NUCLEOTIDE SEQUENCE</scope>
    <source>
        <strain evidence="2">NI907</strain>
    </source>
</reference>
<evidence type="ECO:0000313" key="2">
    <source>
        <dbReference type="RefSeq" id="XP_030976707.1"/>
    </source>
</evidence>
<feature type="non-terminal residue" evidence="2">
    <location>
        <position position="59"/>
    </location>
</feature>
<evidence type="ECO:0000313" key="1">
    <source>
        <dbReference type="Proteomes" id="UP000515153"/>
    </source>
</evidence>
<gene>
    <name evidence="2" type="ORF">PgNI_11394</name>
</gene>
<reference evidence="1 2" key="1">
    <citation type="journal article" date="2019" name="Mol. Biol. Evol.">
        <title>Blast fungal genomes show frequent chromosomal changes, gene gains and losses, and effector gene turnover.</title>
        <authorList>
            <person name="Gomez Luciano L.B."/>
            <person name="Jason Tsai I."/>
            <person name="Chuma I."/>
            <person name="Tosa Y."/>
            <person name="Chen Y.H."/>
            <person name="Li J.Y."/>
            <person name="Li M.Y."/>
            <person name="Jade Lu M.Y."/>
            <person name="Nakayashiki H."/>
            <person name="Li W.H."/>
        </authorList>
    </citation>
    <scope>NUCLEOTIDE SEQUENCE [LARGE SCALE GENOMIC DNA]</scope>
    <source>
        <strain evidence="1 2">NI907</strain>
    </source>
</reference>
<dbReference type="Proteomes" id="UP000515153">
    <property type="component" value="Chromosome VI"/>
</dbReference>